<evidence type="ECO:0000313" key="1">
    <source>
        <dbReference type="EMBL" id="TFZ81887.1"/>
    </source>
</evidence>
<name>A0A4Z0F8G8_9GAMM</name>
<proteinExistence type="predicted"/>
<dbReference type="Proteomes" id="UP000297890">
    <property type="component" value="Unassembled WGS sequence"/>
</dbReference>
<comment type="caution">
    <text evidence="1">The sequence shown here is derived from an EMBL/GenBank/DDBJ whole genome shotgun (WGS) entry which is preliminary data.</text>
</comment>
<dbReference type="EMBL" id="SRIO01000014">
    <property type="protein sequence ID" value="TFZ81887.1"/>
    <property type="molecule type" value="Genomic_DNA"/>
</dbReference>
<dbReference type="RefSeq" id="WP_135282365.1">
    <property type="nucleotide sequence ID" value="NZ_SRIO01000014.1"/>
</dbReference>
<dbReference type="OrthoDB" id="1551077at2"/>
<sequence length="114" mass="12642">MTQALSSVQDLYETWCTARRTVAIELMLSLFNPEAGDRADQSEGNGGPRVIGGSAFGYTKLQTALLSKLLPEPFEGELRATHGLIKRGESWRIVRYHESRQLDLAQEMGFALDA</sequence>
<reference evidence="1 2" key="1">
    <citation type="journal article" date="2019" name="ISME J.">
        <title>Candidatus Macondimonas diazotrophica, a novel gammaproteobacterial genus dominating crude-oil-contaminated coastal sediments.</title>
        <authorList>
            <person name="Karthikeyan S."/>
            <person name="Konstantinidis K."/>
        </authorList>
    </citation>
    <scope>NUCLEOTIDE SEQUENCE [LARGE SCALE GENOMIC DNA]</scope>
    <source>
        <strain evidence="1 2">KTK01</strain>
    </source>
</reference>
<dbReference type="AlphaFoldDB" id="A0A4Z0F8G8"/>
<organism evidence="1 2">
    <name type="scientific">Candidatus Macondimonas diazotrophica</name>
    <dbReference type="NCBI Taxonomy" id="2305248"/>
    <lineage>
        <taxon>Bacteria</taxon>
        <taxon>Pseudomonadati</taxon>
        <taxon>Pseudomonadota</taxon>
        <taxon>Gammaproteobacteria</taxon>
        <taxon>Chromatiales</taxon>
        <taxon>Ectothiorhodospiraceae</taxon>
        <taxon>Candidatus Macondimonas</taxon>
    </lineage>
</organism>
<protein>
    <submittedName>
        <fullName evidence="1">Uncharacterized protein</fullName>
    </submittedName>
</protein>
<gene>
    <name evidence="1" type="ORF">E4680_10485</name>
</gene>
<accession>A0A4Z0F8G8</accession>
<keyword evidence="2" id="KW-1185">Reference proteome</keyword>
<evidence type="ECO:0000313" key="2">
    <source>
        <dbReference type="Proteomes" id="UP000297890"/>
    </source>
</evidence>